<evidence type="ECO:0000313" key="2">
    <source>
        <dbReference type="Proteomes" id="UP001501321"/>
    </source>
</evidence>
<protein>
    <submittedName>
        <fullName evidence="1">Uncharacterized protein</fullName>
    </submittedName>
</protein>
<keyword evidence="2" id="KW-1185">Reference proteome</keyword>
<gene>
    <name evidence="1" type="ORF">GCM10023095_06770</name>
</gene>
<dbReference type="Proteomes" id="UP001501321">
    <property type="component" value="Unassembled WGS sequence"/>
</dbReference>
<evidence type="ECO:0000313" key="1">
    <source>
        <dbReference type="EMBL" id="GAA4494704.1"/>
    </source>
</evidence>
<organism evidence="1 2">
    <name type="scientific">Pseudaeromonas paramecii</name>
    <dbReference type="NCBI Taxonomy" id="2138166"/>
    <lineage>
        <taxon>Bacteria</taxon>
        <taxon>Pseudomonadati</taxon>
        <taxon>Pseudomonadota</taxon>
        <taxon>Gammaproteobacteria</taxon>
        <taxon>Aeromonadales</taxon>
        <taxon>Aeromonadaceae</taxon>
        <taxon>Pseudaeromonas</taxon>
    </lineage>
</organism>
<name>A0ABP8PYN2_9GAMM</name>
<dbReference type="RefSeq" id="WP_345010060.1">
    <property type="nucleotide sequence ID" value="NZ_BAABFC010000003.1"/>
</dbReference>
<accession>A0ABP8PYN2</accession>
<reference evidence="2" key="1">
    <citation type="journal article" date="2019" name="Int. J. Syst. Evol. Microbiol.">
        <title>The Global Catalogue of Microorganisms (GCM) 10K type strain sequencing project: providing services to taxonomists for standard genome sequencing and annotation.</title>
        <authorList>
            <consortium name="The Broad Institute Genomics Platform"/>
            <consortium name="The Broad Institute Genome Sequencing Center for Infectious Disease"/>
            <person name="Wu L."/>
            <person name="Ma J."/>
        </authorList>
    </citation>
    <scope>NUCLEOTIDE SEQUENCE [LARGE SCALE GENOMIC DNA]</scope>
    <source>
        <strain evidence="2">JCM 32226</strain>
    </source>
</reference>
<sequence>MEENRFFKYVWRINGLLLLLVGLLAAALLAFTGYQLYASSGLRAPHDLPRTTDTKTPSPRQLGTPVAIAGTPHVMVPLWADAVEKRDYFSKSNDNASNYLFIDGQHQTQHWLLPDNNRLILGSDLLSELGCCDDKRTIRAILYQVVTADSNGDQRLSQQDAVTLALSRADGSGYRQLIPAVDRLLGQLPLDDHTLLLLYQKQGMGYAAWVSLTDLVLLKEQPLAKVGDPAS</sequence>
<proteinExistence type="predicted"/>
<dbReference type="EMBL" id="BAABFC010000003">
    <property type="protein sequence ID" value="GAA4494704.1"/>
    <property type="molecule type" value="Genomic_DNA"/>
</dbReference>
<comment type="caution">
    <text evidence="1">The sequence shown here is derived from an EMBL/GenBank/DDBJ whole genome shotgun (WGS) entry which is preliminary data.</text>
</comment>